<accession>A0A9D4F2J0</accession>
<comment type="caution">
    <text evidence="1">The sequence shown here is derived from an EMBL/GenBank/DDBJ whole genome shotgun (WGS) entry which is preliminary data.</text>
</comment>
<proteinExistence type="predicted"/>
<sequence>MASDVDLCEMSILPAADSVDHNTINIDDKCTFHEMGVRPKQATELKSRNKTTSWRTG</sequence>
<protein>
    <submittedName>
        <fullName evidence="1">Uncharacterized protein</fullName>
    </submittedName>
</protein>
<evidence type="ECO:0000313" key="2">
    <source>
        <dbReference type="Proteomes" id="UP000828390"/>
    </source>
</evidence>
<gene>
    <name evidence="1" type="ORF">DPMN_166433</name>
</gene>
<dbReference type="Proteomes" id="UP000828390">
    <property type="component" value="Unassembled WGS sequence"/>
</dbReference>
<reference evidence="1" key="2">
    <citation type="submission" date="2020-11" db="EMBL/GenBank/DDBJ databases">
        <authorList>
            <person name="McCartney M.A."/>
            <person name="Auch B."/>
            <person name="Kono T."/>
            <person name="Mallez S."/>
            <person name="Becker A."/>
            <person name="Gohl D.M."/>
            <person name="Silverstein K.A.T."/>
            <person name="Koren S."/>
            <person name="Bechman K.B."/>
            <person name="Herman A."/>
            <person name="Abrahante J.E."/>
            <person name="Garbe J."/>
        </authorList>
    </citation>
    <scope>NUCLEOTIDE SEQUENCE</scope>
    <source>
        <strain evidence="1">Duluth1</strain>
        <tissue evidence="1">Whole animal</tissue>
    </source>
</reference>
<keyword evidence="2" id="KW-1185">Reference proteome</keyword>
<reference evidence="1" key="1">
    <citation type="journal article" date="2019" name="bioRxiv">
        <title>The Genome of the Zebra Mussel, Dreissena polymorpha: A Resource for Invasive Species Research.</title>
        <authorList>
            <person name="McCartney M.A."/>
            <person name="Auch B."/>
            <person name="Kono T."/>
            <person name="Mallez S."/>
            <person name="Zhang Y."/>
            <person name="Obille A."/>
            <person name="Becker A."/>
            <person name="Abrahante J.E."/>
            <person name="Garbe J."/>
            <person name="Badalamenti J.P."/>
            <person name="Herman A."/>
            <person name="Mangelson H."/>
            <person name="Liachko I."/>
            <person name="Sullivan S."/>
            <person name="Sone E.D."/>
            <person name="Koren S."/>
            <person name="Silverstein K.A.T."/>
            <person name="Beckman K.B."/>
            <person name="Gohl D.M."/>
        </authorList>
    </citation>
    <scope>NUCLEOTIDE SEQUENCE</scope>
    <source>
        <strain evidence="1">Duluth1</strain>
        <tissue evidence="1">Whole animal</tissue>
    </source>
</reference>
<name>A0A9D4F2J0_DREPO</name>
<dbReference type="AlphaFoldDB" id="A0A9D4F2J0"/>
<dbReference type="EMBL" id="JAIWYP010000008">
    <property type="protein sequence ID" value="KAH3788297.1"/>
    <property type="molecule type" value="Genomic_DNA"/>
</dbReference>
<evidence type="ECO:0000313" key="1">
    <source>
        <dbReference type="EMBL" id="KAH3788297.1"/>
    </source>
</evidence>
<organism evidence="1 2">
    <name type="scientific">Dreissena polymorpha</name>
    <name type="common">Zebra mussel</name>
    <name type="synonym">Mytilus polymorpha</name>
    <dbReference type="NCBI Taxonomy" id="45954"/>
    <lineage>
        <taxon>Eukaryota</taxon>
        <taxon>Metazoa</taxon>
        <taxon>Spiralia</taxon>
        <taxon>Lophotrochozoa</taxon>
        <taxon>Mollusca</taxon>
        <taxon>Bivalvia</taxon>
        <taxon>Autobranchia</taxon>
        <taxon>Heteroconchia</taxon>
        <taxon>Euheterodonta</taxon>
        <taxon>Imparidentia</taxon>
        <taxon>Neoheterodontei</taxon>
        <taxon>Myida</taxon>
        <taxon>Dreissenoidea</taxon>
        <taxon>Dreissenidae</taxon>
        <taxon>Dreissena</taxon>
    </lineage>
</organism>